<sequence length="143" mass="14482">MGMSAWGFIITPVLIASNPGLSDVEREAQLDAYAPVAAEQMLDVFDEVASLAGVSALDDATMSTASGGAYTAIDIANLGVNIAENNGSVNNINANNSTSGNVSNNIVSDNSGITTVFNNTGTGVVMQSVVNLNIFLQGAGPGQ</sequence>
<dbReference type="EMBL" id="JBHPON010000003">
    <property type="protein sequence ID" value="MFC6037794.1"/>
    <property type="molecule type" value="Genomic_DNA"/>
</dbReference>
<accession>A0ABW1L0L5</accession>
<dbReference type="Proteomes" id="UP001596116">
    <property type="component" value="Unassembled WGS sequence"/>
</dbReference>
<reference evidence="1 2" key="1">
    <citation type="submission" date="2024-09" db="EMBL/GenBank/DDBJ databases">
        <authorList>
            <person name="Zhang Z.-H."/>
        </authorList>
    </citation>
    <scope>NUCLEOTIDE SEQUENCE [LARGE SCALE GENOMIC DNA]</scope>
    <source>
        <strain evidence="1 2">HHTR114</strain>
    </source>
</reference>
<protein>
    <submittedName>
        <fullName evidence="1">Uncharacterized protein</fullName>
    </submittedName>
</protein>
<proteinExistence type="predicted"/>
<keyword evidence="2" id="KW-1185">Reference proteome</keyword>
<organism evidence="1 2">
    <name type="scientific">Hyphococcus aureus</name>
    <dbReference type="NCBI Taxonomy" id="2666033"/>
    <lineage>
        <taxon>Bacteria</taxon>
        <taxon>Pseudomonadati</taxon>
        <taxon>Pseudomonadota</taxon>
        <taxon>Alphaproteobacteria</taxon>
        <taxon>Parvularculales</taxon>
        <taxon>Parvularculaceae</taxon>
        <taxon>Hyphococcus</taxon>
    </lineage>
</organism>
<comment type="caution">
    <text evidence="1">The sequence shown here is derived from an EMBL/GenBank/DDBJ whole genome shotgun (WGS) entry which is preliminary data.</text>
</comment>
<name>A0ABW1L0L5_9PROT</name>
<evidence type="ECO:0000313" key="2">
    <source>
        <dbReference type="Proteomes" id="UP001596116"/>
    </source>
</evidence>
<evidence type="ECO:0000313" key="1">
    <source>
        <dbReference type="EMBL" id="MFC6037794.1"/>
    </source>
</evidence>
<dbReference type="RefSeq" id="WP_379880813.1">
    <property type="nucleotide sequence ID" value="NZ_JBHPON010000003.1"/>
</dbReference>
<gene>
    <name evidence="1" type="ORF">ACFMB1_19740</name>
</gene>